<dbReference type="STRING" id="31234.E3LXP1"/>
<evidence type="ECO:0000313" key="2">
    <source>
        <dbReference type="EMBL" id="EFO84687.1"/>
    </source>
</evidence>
<feature type="region of interest" description="Disordered" evidence="1">
    <location>
        <begin position="177"/>
        <end position="200"/>
    </location>
</feature>
<gene>
    <name evidence="2" type="ORF">CRE_03685</name>
</gene>
<sequence>MLTPTSKHLSEIKIDYKRIDLLRIAAQQKSFRVTPDMLKRLEGVDSAGKLLFFCENSVCGFLDLLVCPPSTSTAVASQPPSSPAPSSAVRKNQKRKIEEDIKLTSAADDKCSHCNCKMLRVVDPERPDGKRVLECMRSTCLASIKFTDLPVGTIVGKESLKAKSSYNCLARYYPKSRYTPTPDEQGTDDQEQRRRGMKKDHQMVFESSVRGIFVDVPGQEAKARFLG</sequence>
<organism evidence="3">
    <name type="scientific">Caenorhabditis remanei</name>
    <name type="common">Caenorhabditis vulgaris</name>
    <dbReference type="NCBI Taxonomy" id="31234"/>
    <lineage>
        <taxon>Eukaryota</taxon>
        <taxon>Metazoa</taxon>
        <taxon>Ecdysozoa</taxon>
        <taxon>Nematoda</taxon>
        <taxon>Chromadorea</taxon>
        <taxon>Rhabditida</taxon>
        <taxon>Rhabditina</taxon>
        <taxon>Rhabditomorpha</taxon>
        <taxon>Rhabditoidea</taxon>
        <taxon>Rhabditidae</taxon>
        <taxon>Peloderinae</taxon>
        <taxon>Caenorhabditis</taxon>
    </lineage>
</organism>
<feature type="region of interest" description="Disordered" evidence="1">
    <location>
        <begin position="73"/>
        <end position="93"/>
    </location>
</feature>
<dbReference type="eggNOG" id="ENOG502TI4D">
    <property type="taxonomic scope" value="Eukaryota"/>
</dbReference>
<dbReference type="InParanoid" id="E3LXP1"/>
<protein>
    <submittedName>
        <fullName evidence="2">Uncharacterized protein</fullName>
    </submittedName>
</protein>
<proteinExistence type="predicted"/>
<accession>E3LXP1</accession>
<dbReference type="AlphaFoldDB" id="E3LXP1"/>
<feature type="compositionally biased region" description="Low complexity" evidence="1">
    <location>
        <begin position="73"/>
        <end position="89"/>
    </location>
</feature>
<dbReference type="OMA" id="CGCRMLR"/>
<keyword evidence="3" id="KW-1185">Reference proteome</keyword>
<feature type="compositionally biased region" description="Basic and acidic residues" evidence="1">
    <location>
        <begin position="190"/>
        <end position="200"/>
    </location>
</feature>
<dbReference type="Proteomes" id="UP000008281">
    <property type="component" value="Unassembled WGS sequence"/>
</dbReference>
<dbReference type="EMBL" id="DS268418">
    <property type="protein sequence ID" value="EFO84687.1"/>
    <property type="molecule type" value="Genomic_DNA"/>
</dbReference>
<reference evidence="2" key="1">
    <citation type="submission" date="2007-07" db="EMBL/GenBank/DDBJ databases">
        <title>PCAP assembly of the Caenorhabditis remanei genome.</title>
        <authorList>
            <consortium name="The Caenorhabditis remanei Sequencing Consortium"/>
            <person name="Wilson R.K."/>
        </authorList>
    </citation>
    <scope>NUCLEOTIDE SEQUENCE [LARGE SCALE GENOMIC DNA]</scope>
    <source>
        <strain evidence="2">PB4641</strain>
    </source>
</reference>
<evidence type="ECO:0000313" key="3">
    <source>
        <dbReference type="Proteomes" id="UP000008281"/>
    </source>
</evidence>
<dbReference type="OrthoDB" id="5809190at2759"/>
<dbReference type="HOGENOM" id="CLU_1373324_0_0_1"/>
<evidence type="ECO:0000256" key="1">
    <source>
        <dbReference type="SAM" id="MobiDB-lite"/>
    </source>
</evidence>
<name>E3LXP1_CAERE</name>
<dbReference type="FunCoup" id="E3LXP1">
    <property type="interactions" value="1778"/>
</dbReference>